<dbReference type="RefSeq" id="WP_290364521.1">
    <property type="nucleotide sequence ID" value="NZ_JAUFQU010000001.1"/>
</dbReference>
<evidence type="ECO:0000313" key="1">
    <source>
        <dbReference type="EMBL" id="MDN3708667.1"/>
    </source>
</evidence>
<evidence type="ECO:0000313" key="2">
    <source>
        <dbReference type="Proteomes" id="UP001242368"/>
    </source>
</evidence>
<proteinExistence type="predicted"/>
<comment type="caution">
    <text evidence="1">The sequence shown here is derived from an EMBL/GenBank/DDBJ whole genome shotgun (WGS) entry which is preliminary data.</text>
</comment>
<name>A0ABT8D031_9FLAO</name>
<dbReference type="Proteomes" id="UP001242368">
    <property type="component" value="Unassembled WGS sequence"/>
</dbReference>
<organism evidence="1 2">
    <name type="scientific">Paenimyroides ceti</name>
    <dbReference type="NCBI Taxonomy" id="395087"/>
    <lineage>
        <taxon>Bacteria</taxon>
        <taxon>Pseudomonadati</taxon>
        <taxon>Bacteroidota</taxon>
        <taxon>Flavobacteriia</taxon>
        <taxon>Flavobacteriales</taxon>
        <taxon>Flavobacteriaceae</taxon>
        <taxon>Paenimyroides</taxon>
    </lineage>
</organism>
<reference evidence="2" key="1">
    <citation type="journal article" date="2019" name="Int. J. Syst. Evol. Microbiol.">
        <title>The Global Catalogue of Microorganisms (GCM) 10K type strain sequencing project: providing services to taxonomists for standard genome sequencing and annotation.</title>
        <authorList>
            <consortium name="The Broad Institute Genomics Platform"/>
            <consortium name="The Broad Institute Genome Sequencing Center for Infectious Disease"/>
            <person name="Wu L."/>
            <person name="Ma J."/>
        </authorList>
    </citation>
    <scope>NUCLEOTIDE SEQUENCE [LARGE SCALE GENOMIC DNA]</scope>
    <source>
        <strain evidence="2">CECT 7184</strain>
    </source>
</reference>
<sequence>MNHTQLKILLKVLSTGMFFNDYQYIYESDGTKTMTDNYMYDLAFGPSYDNTPISTLSRGDGNADISQLYGNAVEAFKYDLPQGLQNTGDGMALAGYALTLSGAGAGIGAPIAAIGTGISTVGATIEVSVSIYDKDLDKAGTAVGFFIGGKVVEKGLNRVLPGAGKKVGEKGFNLGTEIITQGASLKTIGLQRFYNEKQENNKKK</sequence>
<dbReference type="EMBL" id="JAUFQU010000001">
    <property type="protein sequence ID" value="MDN3708667.1"/>
    <property type="molecule type" value="Genomic_DNA"/>
</dbReference>
<gene>
    <name evidence="1" type="ORF">QW060_16315</name>
</gene>
<keyword evidence="2" id="KW-1185">Reference proteome</keyword>
<protein>
    <submittedName>
        <fullName evidence="1">Uncharacterized protein</fullName>
    </submittedName>
</protein>
<accession>A0ABT8D031</accession>